<sequence length="292" mass="33857">MVALAKSKLHFLSVQSCTIVHPIVRNMILKFGKSFFLLIIFIAHMLSAQSNDLEKPEEKKVENLKYKLKLGWFSIGSGEVTIDSEAKWRGFPCYKVGVYAETLGLGNWLGSLDDYYTSYIDKNSIKPIYNEKNVVSGHATWEQWTNYNYDSMVVDVKVLDHKRDDPNRAWKVKLENDTQDVLGTFMFFKHYNWFGMSVGDSVMLTTHYEKKLYKVGVRFMGQEVIEFNGRNVGAYRLHLLLPENEKLKKDRPVEIWISSDKNQYPLLIQTKLPFLGKGRVELVELNHGEPIF</sequence>
<dbReference type="InterPro" id="IPR021457">
    <property type="entry name" value="DUF3108"/>
</dbReference>
<protein>
    <recommendedName>
        <fullName evidence="3">DUF3108 domain-containing protein</fullName>
    </recommendedName>
</protein>
<dbReference type="STRING" id="692418.SAMN04488029_0060"/>
<dbReference type="Proteomes" id="UP000192472">
    <property type="component" value="Unassembled WGS sequence"/>
</dbReference>
<reference evidence="1 2" key="1">
    <citation type="submission" date="2017-04" db="EMBL/GenBank/DDBJ databases">
        <authorList>
            <person name="Afonso C.L."/>
            <person name="Miller P.J."/>
            <person name="Scott M.A."/>
            <person name="Spackman E."/>
            <person name="Goraichik I."/>
            <person name="Dimitrov K.M."/>
            <person name="Suarez D.L."/>
            <person name="Swayne D.E."/>
        </authorList>
    </citation>
    <scope>NUCLEOTIDE SEQUENCE [LARGE SCALE GENOMIC DNA]</scope>
    <source>
        <strain evidence="1 2">DSM 26133</strain>
    </source>
</reference>
<dbReference type="EMBL" id="FWYF01000001">
    <property type="protein sequence ID" value="SMD31725.1"/>
    <property type="molecule type" value="Genomic_DNA"/>
</dbReference>
<evidence type="ECO:0000313" key="2">
    <source>
        <dbReference type="Proteomes" id="UP000192472"/>
    </source>
</evidence>
<accession>A0A1W2G4X3</accession>
<proteinExistence type="predicted"/>
<dbReference type="AlphaFoldDB" id="A0A1W2G4X3"/>
<keyword evidence="2" id="KW-1185">Reference proteome</keyword>
<name>A0A1W2G4X3_REIFA</name>
<dbReference type="Pfam" id="PF11306">
    <property type="entry name" value="DUF3108"/>
    <property type="match status" value="1"/>
</dbReference>
<evidence type="ECO:0000313" key="1">
    <source>
        <dbReference type="EMBL" id="SMD31725.1"/>
    </source>
</evidence>
<gene>
    <name evidence="1" type="ORF">SAMN04488029_0060</name>
</gene>
<evidence type="ECO:0008006" key="3">
    <source>
        <dbReference type="Google" id="ProtNLM"/>
    </source>
</evidence>
<organism evidence="1 2">
    <name type="scientific">Reichenbachiella faecimaris</name>
    <dbReference type="NCBI Taxonomy" id="692418"/>
    <lineage>
        <taxon>Bacteria</taxon>
        <taxon>Pseudomonadati</taxon>
        <taxon>Bacteroidota</taxon>
        <taxon>Cytophagia</taxon>
        <taxon>Cytophagales</taxon>
        <taxon>Reichenbachiellaceae</taxon>
        <taxon>Reichenbachiella</taxon>
    </lineage>
</organism>